<keyword evidence="3 6" id="KW-0812">Transmembrane</keyword>
<evidence type="ECO:0000256" key="1">
    <source>
        <dbReference type="ARBA" id="ARBA00004651"/>
    </source>
</evidence>
<evidence type="ECO:0000256" key="2">
    <source>
        <dbReference type="ARBA" id="ARBA00022475"/>
    </source>
</evidence>
<dbReference type="Proteomes" id="UP001357223">
    <property type="component" value="Chromosome"/>
</dbReference>
<reference evidence="7 8" key="1">
    <citation type="submission" date="2023-10" db="EMBL/GenBank/DDBJ databases">
        <title>Niallia locisalis sp.nov. isolated from a salt pond sample.</title>
        <authorList>
            <person name="Li X.-J."/>
            <person name="Dong L."/>
        </authorList>
    </citation>
    <scope>NUCLEOTIDE SEQUENCE [LARGE SCALE GENOMIC DNA]</scope>
    <source>
        <strain evidence="7 8">DSM 29761</strain>
    </source>
</reference>
<evidence type="ECO:0000256" key="3">
    <source>
        <dbReference type="ARBA" id="ARBA00022692"/>
    </source>
</evidence>
<feature type="transmembrane region" description="Helical" evidence="6">
    <location>
        <begin position="35"/>
        <end position="54"/>
    </location>
</feature>
<dbReference type="PANTHER" id="PTHR33931:SF2">
    <property type="entry name" value="HOLIN-LIKE PROTEIN CIDA"/>
    <property type="match status" value="1"/>
</dbReference>
<evidence type="ECO:0000313" key="8">
    <source>
        <dbReference type="Proteomes" id="UP001357223"/>
    </source>
</evidence>
<dbReference type="RefSeq" id="WP_338448558.1">
    <property type="nucleotide sequence ID" value="NZ_CP137640.1"/>
</dbReference>
<sequence length="122" mass="14200">MMKRSWILQLLLLIGFLLIGNLVVTFLPIPLPGSIVGMLLLFLFLLTGIIKLEWVEKLASFQLKHLQLLFIPPIVSLLISFHFLEILRWNIFLILLISSLSCLLGTAYTVEWYEMRKKRECK</sequence>
<dbReference type="Pfam" id="PF03788">
    <property type="entry name" value="LrgA"/>
    <property type="match status" value="1"/>
</dbReference>
<evidence type="ECO:0000256" key="4">
    <source>
        <dbReference type="ARBA" id="ARBA00022989"/>
    </source>
</evidence>
<evidence type="ECO:0000313" key="7">
    <source>
        <dbReference type="EMBL" id="WVX79625.1"/>
    </source>
</evidence>
<organism evidence="7 8">
    <name type="scientific">Niallia oryzisoli</name>
    <dbReference type="NCBI Taxonomy" id="1737571"/>
    <lineage>
        <taxon>Bacteria</taxon>
        <taxon>Bacillati</taxon>
        <taxon>Bacillota</taxon>
        <taxon>Bacilli</taxon>
        <taxon>Bacillales</taxon>
        <taxon>Bacillaceae</taxon>
        <taxon>Niallia</taxon>
    </lineage>
</organism>
<evidence type="ECO:0000256" key="6">
    <source>
        <dbReference type="SAM" id="Phobius"/>
    </source>
</evidence>
<dbReference type="EMBL" id="CP137640">
    <property type="protein sequence ID" value="WVX79625.1"/>
    <property type="molecule type" value="Genomic_DNA"/>
</dbReference>
<keyword evidence="8" id="KW-1185">Reference proteome</keyword>
<name>A0ABZ2CCG5_9BACI</name>
<dbReference type="PANTHER" id="PTHR33931">
    <property type="entry name" value="HOLIN-LIKE PROTEIN CIDA-RELATED"/>
    <property type="match status" value="1"/>
</dbReference>
<comment type="subcellular location">
    <subcellularLocation>
        <location evidence="1">Cell membrane</location>
        <topology evidence="1">Multi-pass membrane protein</topology>
    </subcellularLocation>
</comment>
<accession>A0ABZ2CCG5</accession>
<keyword evidence="4 6" id="KW-1133">Transmembrane helix</keyword>
<protein>
    <submittedName>
        <fullName evidence="7">CidA/LrgA family protein</fullName>
    </submittedName>
</protein>
<dbReference type="InterPro" id="IPR005538">
    <property type="entry name" value="LrgA/CidA"/>
</dbReference>
<evidence type="ECO:0000256" key="5">
    <source>
        <dbReference type="ARBA" id="ARBA00023136"/>
    </source>
</evidence>
<feature type="transmembrane region" description="Helical" evidence="6">
    <location>
        <begin position="90"/>
        <end position="110"/>
    </location>
</feature>
<proteinExistence type="predicted"/>
<keyword evidence="2" id="KW-1003">Cell membrane</keyword>
<feature type="transmembrane region" description="Helical" evidence="6">
    <location>
        <begin position="66"/>
        <end position="84"/>
    </location>
</feature>
<gene>
    <name evidence="7" type="ORF">R4Z09_20375</name>
</gene>
<keyword evidence="5 6" id="KW-0472">Membrane</keyword>